<feature type="region of interest" description="Disordered" evidence="2">
    <location>
        <begin position="1"/>
        <end position="38"/>
    </location>
</feature>
<evidence type="ECO:0000313" key="5">
    <source>
        <dbReference type="Proteomes" id="UP001473302"/>
    </source>
</evidence>
<gene>
    <name evidence="4" type="ORF">MFLAVUS_007945</name>
</gene>
<reference evidence="4 5" key="1">
    <citation type="submission" date="2024-04" db="EMBL/GenBank/DDBJ databases">
        <title>genome sequences of Mucor flavus KT1a and Helicostylum pulchrum KT1b strains isolated from the surface of a dry-aged beef.</title>
        <authorList>
            <person name="Toyotome T."/>
            <person name="Hosono M."/>
            <person name="Torimaru M."/>
            <person name="Fukuda K."/>
            <person name="Mikami N."/>
        </authorList>
    </citation>
    <scope>NUCLEOTIDE SEQUENCE [LARGE SCALE GENOMIC DNA]</scope>
    <source>
        <strain evidence="4 5">KT1a</strain>
    </source>
</reference>
<feature type="compositionally biased region" description="Polar residues" evidence="2">
    <location>
        <begin position="1"/>
        <end position="24"/>
    </location>
</feature>
<evidence type="ECO:0000256" key="2">
    <source>
        <dbReference type="SAM" id="MobiDB-lite"/>
    </source>
</evidence>
<dbReference type="PROSITE" id="PS00028">
    <property type="entry name" value="ZINC_FINGER_C2H2_1"/>
    <property type="match status" value="1"/>
</dbReference>
<dbReference type="InterPro" id="IPR013087">
    <property type="entry name" value="Znf_C2H2_type"/>
</dbReference>
<comment type="caution">
    <text evidence="4">The sequence shown here is derived from an EMBL/GenBank/DDBJ whole genome shotgun (WGS) entry which is preliminary data.</text>
</comment>
<evidence type="ECO:0000259" key="3">
    <source>
        <dbReference type="PROSITE" id="PS50157"/>
    </source>
</evidence>
<organism evidence="4 5">
    <name type="scientific">Mucor flavus</name>
    <dbReference type="NCBI Taxonomy" id="439312"/>
    <lineage>
        <taxon>Eukaryota</taxon>
        <taxon>Fungi</taxon>
        <taxon>Fungi incertae sedis</taxon>
        <taxon>Mucoromycota</taxon>
        <taxon>Mucoromycotina</taxon>
        <taxon>Mucoromycetes</taxon>
        <taxon>Mucorales</taxon>
        <taxon>Mucorineae</taxon>
        <taxon>Mucoraceae</taxon>
        <taxon>Mucor</taxon>
    </lineage>
</organism>
<accession>A0ABP9Z5T3</accession>
<feature type="domain" description="C2H2-type" evidence="3">
    <location>
        <begin position="127"/>
        <end position="154"/>
    </location>
</feature>
<sequence length="247" mass="28012">MSSLLTFQLRQQQQQKVGESQSGLPSPPNSFCGDESSQNNHSIITERRNSLQTVFNDMTIKDYSSSLPENYTIDHSSIKRNIPIAIATATAAATGGLTIRNRRQSEANIIGGRRKSRGLSESFNGQYRCNDCGKSYKHPNCLQKHRWEHSEEWEVTKKLSLTKHQQVQMLEAAAILVGMDRRIEENGHFDENEENSSSIIQIKIEQDHRLEDPIDADADEEENESIIIDDDDLDRLSDSSSIFMEDL</sequence>
<dbReference type="Proteomes" id="UP001473302">
    <property type="component" value="Unassembled WGS sequence"/>
</dbReference>
<proteinExistence type="predicted"/>
<keyword evidence="1" id="KW-0862">Zinc</keyword>
<dbReference type="PROSITE" id="PS50157">
    <property type="entry name" value="ZINC_FINGER_C2H2_2"/>
    <property type="match status" value="1"/>
</dbReference>
<protein>
    <recommendedName>
        <fullName evidence="3">C2H2-type domain-containing protein</fullName>
    </recommendedName>
</protein>
<feature type="region of interest" description="Disordered" evidence="2">
    <location>
        <begin position="206"/>
        <end position="232"/>
    </location>
</feature>
<evidence type="ECO:0000313" key="4">
    <source>
        <dbReference type="EMBL" id="GAA5814449.1"/>
    </source>
</evidence>
<keyword evidence="5" id="KW-1185">Reference proteome</keyword>
<name>A0ABP9Z5T3_9FUNG</name>
<dbReference type="EMBL" id="BAABUK010000021">
    <property type="protein sequence ID" value="GAA5814449.1"/>
    <property type="molecule type" value="Genomic_DNA"/>
</dbReference>
<feature type="compositionally biased region" description="Acidic residues" evidence="2">
    <location>
        <begin position="213"/>
        <end position="232"/>
    </location>
</feature>
<evidence type="ECO:0000256" key="1">
    <source>
        <dbReference type="PROSITE-ProRule" id="PRU00042"/>
    </source>
</evidence>
<keyword evidence="1" id="KW-0479">Metal-binding</keyword>
<keyword evidence="1" id="KW-0863">Zinc-finger</keyword>